<evidence type="ECO:0000313" key="1">
    <source>
        <dbReference type="EMBL" id="KAK7075325.1"/>
    </source>
</evidence>
<feature type="non-terminal residue" evidence="1">
    <location>
        <position position="146"/>
    </location>
</feature>
<comment type="caution">
    <text evidence="1">The sequence shown here is derived from an EMBL/GenBank/DDBJ whole genome shotgun (WGS) entry which is preliminary data.</text>
</comment>
<dbReference type="EMBL" id="JAXCGZ010011324">
    <property type="protein sequence ID" value="KAK7075325.1"/>
    <property type="molecule type" value="Genomic_DNA"/>
</dbReference>
<name>A0AAN9A7Q8_HALRR</name>
<dbReference type="InterPro" id="IPR013783">
    <property type="entry name" value="Ig-like_fold"/>
</dbReference>
<sequence>MDLKSFIGKKGVFVELHLTYGVTYYKYDLLGTILEQKVELTPLSRRGAIKLMWQIVPSQDDRMLTGYYIYYKPAKENITYLAGRDACDDDWERKYVEIEKSQLWITRILKGLMPATRYAVYVETDTIVEADSGARSAISYTKTQLF</sequence>
<accession>A0AAN9A7Q8</accession>
<protein>
    <recommendedName>
        <fullName evidence="3">Fibronectin type-III domain-containing protein</fullName>
    </recommendedName>
</protein>
<dbReference type="InterPro" id="IPR036116">
    <property type="entry name" value="FN3_sf"/>
</dbReference>
<reference evidence="1 2" key="1">
    <citation type="submission" date="2023-11" db="EMBL/GenBank/DDBJ databases">
        <title>Halocaridina rubra genome assembly.</title>
        <authorList>
            <person name="Smith C."/>
        </authorList>
    </citation>
    <scope>NUCLEOTIDE SEQUENCE [LARGE SCALE GENOMIC DNA]</scope>
    <source>
        <strain evidence="1">EP-1</strain>
        <tissue evidence="1">Whole</tissue>
    </source>
</reference>
<dbReference type="SUPFAM" id="SSF49265">
    <property type="entry name" value="Fibronectin type III"/>
    <property type="match status" value="1"/>
</dbReference>
<organism evidence="1 2">
    <name type="scientific">Halocaridina rubra</name>
    <name type="common">Hawaiian red shrimp</name>
    <dbReference type="NCBI Taxonomy" id="373956"/>
    <lineage>
        <taxon>Eukaryota</taxon>
        <taxon>Metazoa</taxon>
        <taxon>Ecdysozoa</taxon>
        <taxon>Arthropoda</taxon>
        <taxon>Crustacea</taxon>
        <taxon>Multicrustacea</taxon>
        <taxon>Malacostraca</taxon>
        <taxon>Eumalacostraca</taxon>
        <taxon>Eucarida</taxon>
        <taxon>Decapoda</taxon>
        <taxon>Pleocyemata</taxon>
        <taxon>Caridea</taxon>
        <taxon>Atyoidea</taxon>
        <taxon>Atyidae</taxon>
        <taxon>Halocaridina</taxon>
    </lineage>
</organism>
<evidence type="ECO:0000313" key="2">
    <source>
        <dbReference type="Proteomes" id="UP001381693"/>
    </source>
</evidence>
<dbReference type="AlphaFoldDB" id="A0AAN9A7Q8"/>
<dbReference type="Gene3D" id="2.60.40.10">
    <property type="entry name" value="Immunoglobulins"/>
    <property type="match status" value="1"/>
</dbReference>
<gene>
    <name evidence="1" type="ORF">SK128_012426</name>
</gene>
<dbReference type="CDD" id="cd00063">
    <property type="entry name" value="FN3"/>
    <property type="match status" value="1"/>
</dbReference>
<proteinExistence type="predicted"/>
<keyword evidence="2" id="KW-1185">Reference proteome</keyword>
<evidence type="ECO:0008006" key="3">
    <source>
        <dbReference type="Google" id="ProtNLM"/>
    </source>
</evidence>
<dbReference type="InterPro" id="IPR003961">
    <property type="entry name" value="FN3_dom"/>
</dbReference>
<dbReference type="Proteomes" id="UP001381693">
    <property type="component" value="Unassembled WGS sequence"/>
</dbReference>